<dbReference type="InterPro" id="IPR036987">
    <property type="entry name" value="SRA-YDG_sf"/>
</dbReference>
<comment type="subcellular location">
    <subcellularLocation>
        <location evidence="2">Nucleus</location>
    </subcellularLocation>
</comment>
<dbReference type="PROSITE" id="PS51015">
    <property type="entry name" value="YDG"/>
    <property type="match status" value="1"/>
</dbReference>
<accession>A0A9P4MQ45</accession>
<dbReference type="EMBL" id="ML996083">
    <property type="protein sequence ID" value="KAF2155276.1"/>
    <property type="molecule type" value="Genomic_DNA"/>
</dbReference>
<dbReference type="Proteomes" id="UP000799439">
    <property type="component" value="Unassembled WGS sequence"/>
</dbReference>
<reference evidence="5" key="1">
    <citation type="journal article" date="2020" name="Stud. Mycol.">
        <title>101 Dothideomycetes genomes: a test case for predicting lifestyles and emergence of pathogens.</title>
        <authorList>
            <person name="Haridas S."/>
            <person name="Albert R."/>
            <person name="Binder M."/>
            <person name="Bloem J."/>
            <person name="Labutti K."/>
            <person name="Salamov A."/>
            <person name="Andreopoulos B."/>
            <person name="Baker S."/>
            <person name="Barry K."/>
            <person name="Bills G."/>
            <person name="Bluhm B."/>
            <person name="Cannon C."/>
            <person name="Castanera R."/>
            <person name="Culley D."/>
            <person name="Daum C."/>
            <person name="Ezra D."/>
            <person name="Gonzalez J."/>
            <person name="Henrissat B."/>
            <person name="Kuo A."/>
            <person name="Liang C."/>
            <person name="Lipzen A."/>
            <person name="Lutzoni F."/>
            <person name="Magnuson J."/>
            <person name="Mondo S."/>
            <person name="Nolan M."/>
            <person name="Ohm R."/>
            <person name="Pangilinan J."/>
            <person name="Park H.-J."/>
            <person name="Ramirez L."/>
            <person name="Alfaro M."/>
            <person name="Sun H."/>
            <person name="Tritt A."/>
            <person name="Yoshinaga Y."/>
            <person name="Zwiers L.-H."/>
            <person name="Turgeon B."/>
            <person name="Goodwin S."/>
            <person name="Spatafora J."/>
            <person name="Crous P."/>
            <person name="Grigoriev I."/>
        </authorList>
    </citation>
    <scope>NUCLEOTIDE SEQUENCE</scope>
    <source>
        <strain evidence="5">CBS 260.36</strain>
    </source>
</reference>
<dbReference type="GO" id="GO:0016567">
    <property type="term" value="P:protein ubiquitination"/>
    <property type="evidence" value="ECO:0007669"/>
    <property type="project" value="TreeGrafter"/>
</dbReference>
<name>A0A9P4MQ45_9PEZI</name>
<evidence type="ECO:0000313" key="5">
    <source>
        <dbReference type="EMBL" id="KAF2155276.1"/>
    </source>
</evidence>
<dbReference type="GO" id="GO:0005634">
    <property type="term" value="C:nucleus"/>
    <property type="evidence" value="ECO:0007669"/>
    <property type="project" value="UniProtKB-SubCell"/>
</dbReference>
<dbReference type="SMART" id="SM00466">
    <property type="entry name" value="SRA"/>
    <property type="match status" value="1"/>
</dbReference>
<dbReference type="InterPro" id="IPR015947">
    <property type="entry name" value="PUA-like_sf"/>
</dbReference>
<protein>
    <recommendedName>
        <fullName evidence="4">YDG domain-containing protein</fullName>
    </recommendedName>
</protein>
<gene>
    <name evidence="5" type="ORF">K461DRAFT_276477</name>
</gene>
<evidence type="ECO:0000256" key="1">
    <source>
        <dbReference type="ARBA" id="ARBA00023242"/>
    </source>
</evidence>
<dbReference type="OrthoDB" id="2270193at2759"/>
<dbReference type="InterPro" id="IPR003105">
    <property type="entry name" value="SRA_YDG"/>
</dbReference>
<dbReference type="SUPFAM" id="SSF88697">
    <property type="entry name" value="PUA domain-like"/>
    <property type="match status" value="1"/>
</dbReference>
<dbReference type="InterPro" id="IPR045134">
    <property type="entry name" value="UHRF1/2-like"/>
</dbReference>
<dbReference type="AlphaFoldDB" id="A0A9P4MQ45"/>
<sequence>MPQTVQSDSDVGSERTQSSKDPAAFTTTTEILLGASLEWYYKLKKSVRRSRNSASEDAKLEQLKSFIELVLKPNSPRRQEMTRQLTTAIHDAMFLSVTGQLLRDHRLLHDTYLPAVFRHADFPDYLKSDAQELSFKWARSAAVVGNNNLVNGQWWPQQICMVRDGAHGSAMGGIAGRSGEGAWSVVMSSGNAGNGEKYPDEDHGDTVRYCGTDGENGKISEFTQRLLETFQYANPLRLIRSSNCVHSRFRPEEGFRYDGLYKIVDVEILDASIQRHRFKLTRVSGQDPIRFAGPGKRPTPQEVMTWRELHASKKFIVSRP</sequence>
<evidence type="ECO:0000256" key="2">
    <source>
        <dbReference type="PROSITE-ProRule" id="PRU00358"/>
    </source>
</evidence>
<proteinExistence type="predicted"/>
<organism evidence="5 6">
    <name type="scientific">Myriangium duriaei CBS 260.36</name>
    <dbReference type="NCBI Taxonomy" id="1168546"/>
    <lineage>
        <taxon>Eukaryota</taxon>
        <taxon>Fungi</taxon>
        <taxon>Dikarya</taxon>
        <taxon>Ascomycota</taxon>
        <taxon>Pezizomycotina</taxon>
        <taxon>Dothideomycetes</taxon>
        <taxon>Dothideomycetidae</taxon>
        <taxon>Myriangiales</taxon>
        <taxon>Myriangiaceae</taxon>
        <taxon>Myriangium</taxon>
    </lineage>
</organism>
<feature type="domain" description="YDG" evidence="4">
    <location>
        <begin position="144"/>
        <end position="282"/>
    </location>
</feature>
<evidence type="ECO:0000256" key="3">
    <source>
        <dbReference type="SAM" id="MobiDB-lite"/>
    </source>
</evidence>
<dbReference type="Gene3D" id="2.30.280.10">
    <property type="entry name" value="SRA-YDG"/>
    <property type="match status" value="1"/>
</dbReference>
<dbReference type="Pfam" id="PF02182">
    <property type="entry name" value="SAD_SRA"/>
    <property type="match status" value="1"/>
</dbReference>
<keyword evidence="1 2" id="KW-0539">Nucleus</keyword>
<dbReference type="GO" id="GO:0044027">
    <property type="term" value="P:negative regulation of gene expression via chromosomal CpG island methylation"/>
    <property type="evidence" value="ECO:0007669"/>
    <property type="project" value="TreeGrafter"/>
</dbReference>
<dbReference type="GO" id="GO:0061630">
    <property type="term" value="F:ubiquitin protein ligase activity"/>
    <property type="evidence" value="ECO:0007669"/>
    <property type="project" value="TreeGrafter"/>
</dbReference>
<evidence type="ECO:0000259" key="4">
    <source>
        <dbReference type="PROSITE" id="PS51015"/>
    </source>
</evidence>
<feature type="region of interest" description="Disordered" evidence="3">
    <location>
        <begin position="1"/>
        <end position="23"/>
    </location>
</feature>
<keyword evidence="6" id="KW-1185">Reference proteome</keyword>
<dbReference type="PANTHER" id="PTHR14140">
    <property type="entry name" value="E3 UBIQUITIN-PROTEIN LIGASE UHRF-RELATED"/>
    <property type="match status" value="1"/>
</dbReference>
<evidence type="ECO:0000313" key="6">
    <source>
        <dbReference type="Proteomes" id="UP000799439"/>
    </source>
</evidence>
<dbReference type="PANTHER" id="PTHR14140:SF27">
    <property type="entry name" value="OS04G0289800 PROTEIN"/>
    <property type="match status" value="1"/>
</dbReference>
<comment type="caution">
    <text evidence="5">The sequence shown here is derived from an EMBL/GenBank/DDBJ whole genome shotgun (WGS) entry which is preliminary data.</text>
</comment>